<keyword evidence="3" id="KW-1003">Cell membrane</keyword>
<dbReference type="PANTHER" id="PTHR30561:SF0">
    <property type="entry name" value="GUANIDINIUM EXPORTER"/>
    <property type="match status" value="1"/>
</dbReference>
<evidence type="ECO:0000256" key="2">
    <source>
        <dbReference type="ARBA" id="ARBA00022448"/>
    </source>
</evidence>
<evidence type="ECO:0000256" key="5">
    <source>
        <dbReference type="ARBA" id="ARBA00022989"/>
    </source>
</evidence>
<comment type="caution">
    <text evidence="9">The sequence shown here is derived from an EMBL/GenBank/DDBJ whole genome shotgun (WGS) entry which is preliminary data.</text>
</comment>
<evidence type="ECO:0000256" key="6">
    <source>
        <dbReference type="ARBA" id="ARBA00023136"/>
    </source>
</evidence>
<evidence type="ECO:0000256" key="4">
    <source>
        <dbReference type="ARBA" id="ARBA00022692"/>
    </source>
</evidence>
<evidence type="ECO:0000256" key="7">
    <source>
        <dbReference type="RuleBase" id="RU003942"/>
    </source>
</evidence>
<keyword evidence="2" id="KW-0813">Transport</keyword>
<proteinExistence type="inferred from homology"/>
<keyword evidence="10" id="KW-1185">Reference proteome</keyword>
<evidence type="ECO:0000313" key="9">
    <source>
        <dbReference type="EMBL" id="MFD2700827.1"/>
    </source>
</evidence>
<evidence type="ECO:0000256" key="8">
    <source>
        <dbReference type="SAM" id="Phobius"/>
    </source>
</evidence>
<dbReference type="RefSeq" id="WP_379261859.1">
    <property type="nucleotide sequence ID" value="NZ_JBHUMJ010000002.1"/>
</dbReference>
<dbReference type="PANTHER" id="PTHR30561">
    <property type="entry name" value="SMR FAMILY PROTON-DEPENDENT DRUG EFFLUX TRANSPORTER SUGE"/>
    <property type="match status" value="1"/>
</dbReference>
<reference evidence="10" key="1">
    <citation type="journal article" date="2019" name="Int. J. Syst. Evol. Microbiol.">
        <title>The Global Catalogue of Microorganisms (GCM) 10K type strain sequencing project: providing services to taxonomists for standard genome sequencing and annotation.</title>
        <authorList>
            <consortium name="The Broad Institute Genomics Platform"/>
            <consortium name="The Broad Institute Genome Sequencing Center for Infectious Disease"/>
            <person name="Wu L."/>
            <person name="Ma J."/>
        </authorList>
    </citation>
    <scope>NUCLEOTIDE SEQUENCE [LARGE SCALE GENOMIC DNA]</scope>
    <source>
        <strain evidence="10">KCTC 33849</strain>
    </source>
</reference>
<keyword evidence="4 7" id="KW-0812">Transmembrane</keyword>
<dbReference type="InterPro" id="IPR037185">
    <property type="entry name" value="EmrE-like"/>
</dbReference>
<keyword evidence="5 8" id="KW-1133">Transmembrane helix</keyword>
<organism evidence="9 10">
    <name type="scientific">Paenibacillus shunpengii</name>
    <dbReference type="NCBI Taxonomy" id="2054424"/>
    <lineage>
        <taxon>Bacteria</taxon>
        <taxon>Bacillati</taxon>
        <taxon>Bacillota</taxon>
        <taxon>Bacilli</taxon>
        <taxon>Bacillales</taxon>
        <taxon>Paenibacillaceae</taxon>
        <taxon>Paenibacillus</taxon>
    </lineage>
</organism>
<name>A0ABW5SLY4_9BACL</name>
<dbReference type="Proteomes" id="UP001597540">
    <property type="component" value="Unassembled WGS sequence"/>
</dbReference>
<dbReference type="InterPro" id="IPR045324">
    <property type="entry name" value="Small_multidrug_res"/>
</dbReference>
<accession>A0ABW5SLY4</accession>
<protein>
    <submittedName>
        <fullName evidence="9">DMT family transporter</fullName>
    </submittedName>
</protein>
<dbReference type="InterPro" id="IPR000390">
    <property type="entry name" value="Small_drug/metabolite_transptr"/>
</dbReference>
<keyword evidence="6 8" id="KW-0472">Membrane</keyword>
<comment type="subcellular location">
    <subcellularLocation>
        <location evidence="1 7">Cell membrane</location>
        <topology evidence="1 7">Multi-pass membrane protein</topology>
    </subcellularLocation>
</comment>
<dbReference type="Gene3D" id="1.10.3730.20">
    <property type="match status" value="1"/>
</dbReference>
<feature type="transmembrane region" description="Helical" evidence="8">
    <location>
        <begin position="58"/>
        <end position="78"/>
    </location>
</feature>
<comment type="similarity">
    <text evidence="7">Belongs to the drug/metabolite transporter (DMT) superfamily. Small multidrug resistance (SMR) (TC 2.A.7.1) family.</text>
</comment>
<gene>
    <name evidence="9" type="ORF">ACFSVM_10140</name>
</gene>
<dbReference type="Pfam" id="PF00893">
    <property type="entry name" value="Multi_Drug_Res"/>
    <property type="match status" value="1"/>
</dbReference>
<dbReference type="SUPFAM" id="SSF103481">
    <property type="entry name" value="Multidrug resistance efflux transporter EmrE"/>
    <property type="match status" value="1"/>
</dbReference>
<evidence type="ECO:0000256" key="3">
    <source>
        <dbReference type="ARBA" id="ARBA00022475"/>
    </source>
</evidence>
<evidence type="ECO:0000313" key="10">
    <source>
        <dbReference type="Proteomes" id="UP001597540"/>
    </source>
</evidence>
<sequence>MSWVYLILAGLIEIVGVVGLKKVSEKGSWFTYIILIGGFIISLSLLRMSLEQIPLSVAYAVWTGIGTVGATVIGILFYKESKSPL</sequence>
<feature type="transmembrane region" description="Helical" evidence="8">
    <location>
        <begin position="29"/>
        <end position="46"/>
    </location>
</feature>
<dbReference type="EMBL" id="JBHUMJ010000002">
    <property type="protein sequence ID" value="MFD2700827.1"/>
    <property type="molecule type" value="Genomic_DNA"/>
</dbReference>
<evidence type="ECO:0000256" key="1">
    <source>
        <dbReference type="ARBA" id="ARBA00004651"/>
    </source>
</evidence>